<sequence length="76" mass="8599">LVSFDGCIESTASLSRARTTTLYIVRPTVVKQLRLLFACHKVVWQILYKLSILKGQIARIQSHVCHANLIHIIISL</sequence>
<gene>
    <name evidence="1" type="ORF">T4C_6091</name>
</gene>
<name>A0A0V1JZA7_TRIPS</name>
<dbReference type="AlphaFoldDB" id="A0A0V1JZA7"/>
<accession>A0A0V1JZA7</accession>
<feature type="non-terminal residue" evidence="1">
    <location>
        <position position="1"/>
    </location>
</feature>
<protein>
    <submittedName>
        <fullName evidence="1">Uncharacterized protein</fullName>
    </submittedName>
</protein>
<proteinExistence type="predicted"/>
<reference evidence="1 2" key="1">
    <citation type="submission" date="2015-01" db="EMBL/GenBank/DDBJ databases">
        <title>Evolution of Trichinella species and genotypes.</title>
        <authorList>
            <person name="Korhonen P.K."/>
            <person name="Edoardo P."/>
            <person name="Giuseppe L.R."/>
            <person name="Gasser R.B."/>
        </authorList>
    </citation>
    <scope>NUCLEOTIDE SEQUENCE [LARGE SCALE GENOMIC DNA]</scope>
    <source>
        <strain evidence="1">ISS176</strain>
    </source>
</reference>
<evidence type="ECO:0000313" key="1">
    <source>
        <dbReference type="EMBL" id="KRZ40299.1"/>
    </source>
</evidence>
<dbReference type="Proteomes" id="UP000054826">
    <property type="component" value="Unassembled WGS sequence"/>
</dbReference>
<dbReference type="EMBL" id="JYDV01000028">
    <property type="protein sequence ID" value="KRZ40299.1"/>
    <property type="molecule type" value="Genomic_DNA"/>
</dbReference>
<comment type="caution">
    <text evidence="1">The sequence shown here is derived from an EMBL/GenBank/DDBJ whole genome shotgun (WGS) entry which is preliminary data.</text>
</comment>
<organism evidence="1 2">
    <name type="scientific">Trichinella pseudospiralis</name>
    <name type="common">Parasitic roundworm</name>
    <dbReference type="NCBI Taxonomy" id="6337"/>
    <lineage>
        <taxon>Eukaryota</taxon>
        <taxon>Metazoa</taxon>
        <taxon>Ecdysozoa</taxon>
        <taxon>Nematoda</taxon>
        <taxon>Enoplea</taxon>
        <taxon>Dorylaimia</taxon>
        <taxon>Trichinellida</taxon>
        <taxon>Trichinellidae</taxon>
        <taxon>Trichinella</taxon>
    </lineage>
</organism>
<evidence type="ECO:0000313" key="2">
    <source>
        <dbReference type="Proteomes" id="UP000054826"/>
    </source>
</evidence>